<gene>
    <name evidence="2" type="ORF">ACFX5D_03530</name>
</gene>
<dbReference type="PANTHER" id="PTHR48098:SF6">
    <property type="entry name" value="FERRI-BACILLIBACTIN ESTERASE BESA"/>
    <property type="match status" value="1"/>
</dbReference>
<feature type="repeat" description="TPR" evidence="1">
    <location>
        <begin position="328"/>
        <end position="361"/>
    </location>
</feature>
<dbReference type="GO" id="GO:0016787">
    <property type="term" value="F:hydrolase activity"/>
    <property type="evidence" value="ECO:0007669"/>
    <property type="project" value="UniProtKB-KW"/>
</dbReference>
<dbReference type="Pfam" id="PF00756">
    <property type="entry name" value="Esterase"/>
    <property type="match status" value="1"/>
</dbReference>
<keyword evidence="2" id="KW-0378">Hydrolase</keyword>
<reference evidence="2 3" key="1">
    <citation type="submission" date="2024-06" db="EMBL/GenBank/DDBJ databases">
        <title>Flavobacterium spp. isolated from glacier.</title>
        <authorList>
            <person name="Han D."/>
        </authorList>
    </citation>
    <scope>NUCLEOTIDE SEQUENCE [LARGE SCALE GENOMIC DNA]</scope>
    <source>
        <strain evidence="2 3">LB3P45</strain>
    </source>
</reference>
<keyword evidence="3" id="KW-1185">Reference proteome</keyword>
<organism evidence="2 3">
    <name type="scientific">Flavobacterium fructosi</name>
    <dbReference type="NCBI Taxonomy" id="3230416"/>
    <lineage>
        <taxon>Bacteria</taxon>
        <taxon>Pseudomonadati</taxon>
        <taxon>Bacteroidota</taxon>
        <taxon>Flavobacteriia</taxon>
        <taxon>Flavobacteriales</taxon>
        <taxon>Flavobacteriaceae</taxon>
        <taxon>Flavobacterium</taxon>
    </lineage>
</organism>
<dbReference type="InterPro" id="IPR011990">
    <property type="entry name" value="TPR-like_helical_dom_sf"/>
</dbReference>
<dbReference type="Gene3D" id="1.25.40.10">
    <property type="entry name" value="Tetratricopeptide repeat domain"/>
    <property type="match status" value="1"/>
</dbReference>
<dbReference type="SUPFAM" id="SSF53474">
    <property type="entry name" value="alpha/beta-Hydrolases"/>
    <property type="match status" value="1"/>
</dbReference>
<dbReference type="InterPro" id="IPR029058">
    <property type="entry name" value="AB_hydrolase_fold"/>
</dbReference>
<protein>
    <submittedName>
        <fullName evidence="2">Alpha/beta hydrolase</fullName>
    </submittedName>
</protein>
<accession>A0ABW6HJ36</accession>
<evidence type="ECO:0000256" key="1">
    <source>
        <dbReference type="PROSITE-ProRule" id="PRU00339"/>
    </source>
</evidence>
<dbReference type="InterPro" id="IPR050583">
    <property type="entry name" value="Mycobacterial_A85_antigen"/>
</dbReference>
<dbReference type="EMBL" id="JBHZQA010000002">
    <property type="protein sequence ID" value="MFE3847037.1"/>
    <property type="molecule type" value="Genomic_DNA"/>
</dbReference>
<dbReference type="Proteomes" id="UP001600039">
    <property type="component" value="Unassembled WGS sequence"/>
</dbReference>
<dbReference type="PANTHER" id="PTHR48098">
    <property type="entry name" value="ENTEROCHELIN ESTERASE-RELATED"/>
    <property type="match status" value="1"/>
</dbReference>
<keyword evidence="1" id="KW-0802">TPR repeat</keyword>
<dbReference type="RefSeq" id="WP_379856876.1">
    <property type="nucleotide sequence ID" value="NZ_JBHZQA010000002.1"/>
</dbReference>
<comment type="caution">
    <text evidence="2">The sequence shown here is derived from an EMBL/GenBank/DDBJ whole genome shotgun (WGS) entry which is preliminary data.</text>
</comment>
<proteinExistence type="predicted"/>
<dbReference type="InterPro" id="IPR000801">
    <property type="entry name" value="Esterase-like"/>
</dbReference>
<dbReference type="InterPro" id="IPR019734">
    <property type="entry name" value="TPR_rpt"/>
</dbReference>
<name>A0ABW6HJ36_9FLAO</name>
<evidence type="ECO:0000313" key="2">
    <source>
        <dbReference type="EMBL" id="MFE3847037.1"/>
    </source>
</evidence>
<sequence length="382" mass="43943">MKQILLLLLFSISVFSQKTTQPFESAKLGVTREITIGLPASYEKNPNKRYPILILLDGDYLFDPFYGALNYGAYWDDLPETIIVSINQNKNNERIDDSTYDEVEDTPSGKGAQFFEFIGGELLPYLEKKYRLAPFRIIAGHDTTAGYLNFFLYKDTLLFNAYISLSPELAPEMENRVPEKLSNLKQPVFYYQSTADGDVKKLQEPIKKMDANIKLLTNPLLNYKFDYFKGASHYSLVLYSIPNALYQIFESYKPISSTEYTDKIATLPSGYVDYLTEKYNLLSKQLKLNIPVRINDFKAIEAAILKNKAYPELEKLAVIARKNYPKSMLSDYELGLMYEKTGDQKKAVKQYQKASQLEEIGDLTKDMMFQKFDDMQSLTPKK</sequence>
<evidence type="ECO:0000313" key="3">
    <source>
        <dbReference type="Proteomes" id="UP001600039"/>
    </source>
</evidence>
<dbReference type="PROSITE" id="PS50005">
    <property type="entry name" value="TPR"/>
    <property type="match status" value="1"/>
</dbReference>
<dbReference type="Gene3D" id="3.40.50.1820">
    <property type="entry name" value="alpha/beta hydrolase"/>
    <property type="match status" value="1"/>
</dbReference>